<evidence type="ECO:0000256" key="7">
    <source>
        <dbReference type="SAM" id="Phobius"/>
    </source>
</evidence>
<keyword evidence="6 7" id="KW-0472">Membrane</keyword>
<dbReference type="PANTHER" id="PTHR42920:SF5">
    <property type="entry name" value="EAMA DOMAIN-CONTAINING PROTEIN"/>
    <property type="match status" value="1"/>
</dbReference>
<proteinExistence type="inferred from homology"/>
<reference evidence="9 11" key="1">
    <citation type="submission" date="2020-06" db="EMBL/GenBank/DDBJ databases">
        <title>Anoxygenic phototrophic Chloroflexota member uses a Type I reaction center.</title>
        <authorList>
            <person name="Tsuji J.M."/>
            <person name="Shaw N.A."/>
            <person name="Nagashima S."/>
            <person name="Venkiteswaran J."/>
            <person name="Schiff S.L."/>
            <person name="Hanada S."/>
            <person name="Tank M."/>
            <person name="Neufeld J.D."/>
        </authorList>
    </citation>
    <scope>NUCLEOTIDE SEQUENCE [LARGE SCALE GENOMIC DNA]</scope>
    <source>
        <strain evidence="9">L227-S17</strain>
    </source>
</reference>
<evidence type="ECO:0000256" key="6">
    <source>
        <dbReference type="ARBA" id="ARBA00023136"/>
    </source>
</evidence>
<protein>
    <submittedName>
        <fullName evidence="9">DMT family transporter</fullName>
    </submittedName>
</protein>
<dbReference type="InterPro" id="IPR037185">
    <property type="entry name" value="EmrE-like"/>
</dbReference>
<dbReference type="SUPFAM" id="SSF103481">
    <property type="entry name" value="Multidrug resistance efflux transporter EmrE"/>
    <property type="match status" value="2"/>
</dbReference>
<name>A0A8T7LRQ3_9CHLR</name>
<dbReference type="Pfam" id="PF00892">
    <property type="entry name" value="EamA"/>
    <property type="match status" value="2"/>
</dbReference>
<feature type="transmembrane region" description="Helical" evidence="7">
    <location>
        <begin position="162"/>
        <end position="183"/>
    </location>
</feature>
<feature type="domain" description="EamA" evidence="8">
    <location>
        <begin position="26"/>
        <end position="155"/>
    </location>
</feature>
<evidence type="ECO:0000256" key="2">
    <source>
        <dbReference type="ARBA" id="ARBA00007362"/>
    </source>
</evidence>
<feature type="transmembrane region" description="Helical" evidence="7">
    <location>
        <begin position="84"/>
        <end position="107"/>
    </location>
</feature>
<organism evidence="9 11">
    <name type="scientific">Candidatus Chlorohelix allophototropha</name>
    <dbReference type="NCBI Taxonomy" id="3003348"/>
    <lineage>
        <taxon>Bacteria</taxon>
        <taxon>Bacillati</taxon>
        <taxon>Chloroflexota</taxon>
        <taxon>Chloroflexia</taxon>
        <taxon>Candidatus Chloroheliales</taxon>
        <taxon>Candidatus Chloroheliaceae</taxon>
        <taxon>Candidatus Chlorohelix</taxon>
    </lineage>
</organism>
<dbReference type="GO" id="GO:0005886">
    <property type="term" value="C:plasma membrane"/>
    <property type="evidence" value="ECO:0007669"/>
    <property type="project" value="UniProtKB-SubCell"/>
</dbReference>
<feature type="transmembrane region" description="Helical" evidence="7">
    <location>
        <begin position="28"/>
        <end position="48"/>
    </location>
</feature>
<feature type="transmembrane region" description="Helical" evidence="7">
    <location>
        <begin position="54"/>
        <end position="72"/>
    </location>
</feature>
<dbReference type="InterPro" id="IPR000620">
    <property type="entry name" value="EamA_dom"/>
</dbReference>
<keyword evidence="4 7" id="KW-0812">Transmembrane</keyword>
<feature type="domain" description="EamA" evidence="8">
    <location>
        <begin position="166"/>
        <end position="299"/>
    </location>
</feature>
<gene>
    <name evidence="9" type="ORF">HXX08_02380</name>
    <name evidence="10" type="ORF">OZ401_002396</name>
</gene>
<evidence type="ECO:0000313" key="9">
    <source>
        <dbReference type="EMBL" id="NWJ44704.1"/>
    </source>
</evidence>
<evidence type="ECO:0000313" key="10">
    <source>
        <dbReference type="EMBL" id="WJW66592.1"/>
    </source>
</evidence>
<dbReference type="EMBL" id="CP128399">
    <property type="protein sequence ID" value="WJW66592.1"/>
    <property type="molecule type" value="Genomic_DNA"/>
</dbReference>
<evidence type="ECO:0000256" key="1">
    <source>
        <dbReference type="ARBA" id="ARBA00004651"/>
    </source>
</evidence>
<feature type="transmembrane region" description="Helical" evidence="7">
    <location>
        <begin position="283"/>
        <end position="302"/>
    </location>
</feature>
<feature type="transmembrane region" description="Helical" evidence="7">
    <location>
        <begin position="227"/>
        <end position="246"/>
    </location>
</feature>
<evidence type="ECO:0000256" key="4">
    <source>
        <dbReference type="ARBA" id="ARBA00022692"/>
    </source>
</evidence>
<comment type="similarity">
    <text evidence="2">Belongs to the EamA transporter family.</text>
</comment>
<evidence type="ECO:0000259" key="8">
    <source>
        <dbReference type="Pfam" id="PF00892"/>
    </source>
</evidence>
<dbReference type="RefSeq" id="WP_341468480.1">
    <property type="nucleotide sequence ID" value="NZ_CP128399.1"/>
</dbReference>
<feature type="transmembrane region" description="Helical" evidence="7">
    <location>
        <begin position="258"/>
        <end position="277"/>
    </location>
</feature>
<evidence type="ECO:0000313" key="12">
    <source>
        <dbReference type="Proteomes" id="UP001431572"/>
    </source>
</evidence>
<feature type="transmembrane region" description="Helical" evidence="7">
    <location>
        <begin position="113"/>
        <end position="132"/>
    </location>
</feature>
<feature type="transmembrane region" description="Helical" evidence="7">
    <location>
        <begin position="139"/>
        <end position="156"/>
    </location>
</feature>
<comment type="subcellular location">
    <subcellularLocation>
        <location evidence="1">Cell membrane</location>
        <topology evidence="1">Multi-pass membrane protein</topology>
    </subcellularLocation>
</comment>
<dbReference type="EMBL" id="JACATZ010000001">
    <property type="protein sequence ID" value="NWJ44704.1"/>
    <property type="molecule type" value="Genomic_DNA"/>
</dbReference>
<dbReference type="PANTHER" id="PTHR42920">
    <property type="entry name" value="OS03G0707200 PROTEIN-RELATED"/>
    <property type="match status" value="1"/>
</dbReference>
<feature type="transmembrane region" description="Helical" evidence="7">
    <location>
        <begin position="195"/>
        <end position="215"/>
    </location>
</feature>
<keyword evidence="12" id="KW-1185">Reference proteome</keyword>
<dbReference type="InterPro" id="IPR051258">
    <property type="entry name" value="Diverse_Substrate_Transporter"/>
</dbReference>
<keyword evidence="3" id="KW-1003">Cell membrane</keyword>
<dbReference type="Proteomes" id="UP000521676">
    <property type="component" value="Unassembled WGS sequence"/>
</dbReference>
<evidence type="ECO:0000256" key="3">
    <source>
        <dbReference type="ARBA" id="ARBA00022475"/>
    </source>
</evidence>
<reference evidence="10" key="2">
    <citation type="journal article" date="2024" name="Nature">
        <title>Anoxygenic phototroph of the Chloroflexota uses a type I reaction centre.</title>
        <authorList>
            <person name="Tsuji J.M."/>
            <person name="Shaw N.A."/>
            <person name="Nagashima S."/>
            <person name="Venkiteswaran J.J."/>
            <person name="Schiff S.L."/>
            <person name="Watanabe T."/>
            <person name="Fukui M."/>
            <person name="Hanada S."/>
            <person name="Tank M."/>
            <person name="Neufeld J.D."/>
        </authorList>
    </citation>
    <scope>NUCLEOTIDE SEQUENCE</scope>
    <source>
        <strain evidence="10">L227-S17</strain>
    </source>
</reference>
<sequence length="308" mass="33119">MTIELELDNRIGTTSGLAGFWRKIRWDALLVFLTVIWGSTFLLVQNSIKLVEPFSFLSMRFTIATLALAIIFRKRLVRITRRELVTGSIIGVFVFAAFALQTVGLQFTTTSKAGFITGLYVPLVPIMAIFLLRHFPAPLIWLGVFFSTLGMGLLSINDNFNLDFGIGELLVLGCAVACALHIVTVSKFAPKADAINLTTVQIGVTALLSLASVFISGEPLVIAPAPAWGSALFMGLIATAFALSVMNRAQQFISSTRATLIYALEPAWAGLFGVVIAGETLSFPAMMGCLLIFAGMVVSGIGESIKSK</sequence>
<accession>A0A8T7LRQ3</accession>
<evidence type="ECO:0000256" key="5">
    <source>
        <dbReference type="ARBA" id="ARBA00022989"/>
    </source>
</evidence>
<dbReference type="AlphaFoldDB" id="A0A8T7LRQ3"/>
<evidence type="ECO:0000313" key="11">
    <source>
        <dbReference type="Proteomes" id="UP000521676"/>
    </source>
</evidence>
<dbReference type="Proteomes" id="UP001431572">
    <property type="component" value="Chromosome 1"/>
</dbReference>
<keyword evidence="5 7" id="KW-1133">Transmembrane helix</keyword>